<accession>A0A4V0YEV2</accession>
<organism evidence="1 2">
    <name type="scientific">Paenibacillus protaetiae</name>
    <dbReference type="NCBI Taxonomy" id="2509456"/>
    <lineage>
        <taxon>Bacteria</taxon>
        <taxon>Bacillati</taxon>
        <taxon>Bacillota</taxon>
        <taxon>Bacilli</taxon>
        <taxon>Bacillales</taxon>
        <taxon>Paenibacillaceae</taxon>
        <taxon>Paenibacillus</taxon>
    </lineage>
</organism>
<keyword evidence="2" id="KW-1185">Reference proteome</keyword>
<dbReference type="OrthoDB" id="2987331at2"/>
<gene>
    <name evidence="1" type="ORF">ET464_03010</name>
</gene>
<dbReference type="AlphaFoldDB" id="A0A4V0YEV2"/>
<evidence type="ECO:0000313" key="2">
    <source>
        <dbReference type="Proteomes" id="UP000293568"/>
    </source>
</evidence>
<name>A0A4V0YEV2_9BACL</name>
<dbReference type="EMBL" id="CP035492">
    <property type="protein sequence ID" value="QAY65501.1"/>
    <property type="molecule type" value="Genomic_DNA"/>
</dbReference>
<proteinExistence type="predicted"/>
<dbReference type="KEGG" id="pprt:ET464_03010"/>
<dbReference type="Proteomes" id="UP000293568">
    <property type="component" value="Chromosome"/>
</dbReference>
<evidence type="ECO:0000313" key="1">
    <source>
        <dbReference type="EMBL" id="QAY65501.1"/>
    </source>
</evidence>
<dbReference type="RefSeq" id="WP_129438133.1">
    <property type="nucleotide sequence ID" value="NZ_CP035492.1"/>
</dbReference>
<protein>
    <submittedName>
        <fullName evidence="1">Uncharacterized protein</fullName>
    </submittedName>
</protein>
<sequence length="172" mass="19112">MAERLYASLMQAGYPARTGSTANAEHARKVPSIPVGVLSASRPAHQHEPLVPCAAGLLGSAMELSRYELLVQPPEQRMPLLPQMADIPAMWLGKLRAYHHSTCKELLERAVEWQMPVQLKLKDGLRAFVPEKLLEHADKGWAVKGRLRDNGLSKPVVLTPDSWDELKLLVPE</sequence>
<reference evidence="1 2" key="1">
    <citation type="submission" date="2019-01" db="EMBL/GenBank/DDBJ databases">
        <title>Genome sequencing of strain FW100M-2.</title>
        <authorList>
            <person name="Heo J."/>
            <person name="Kim S.-J."/>
            <person name="Kim J.-S."/>
            <person name="Hong S.-B."/>
            <person name="Kwon S.-W."/>
        </authorList>
    </citation>
    <scope>NUCLEOTIDE SEQUENCE [LARGE SCALE GENOMIC DNA]</scope>
    <source>
        <strain evidence="1 2">FW100M-2</strain>
    </source>
</reference>